<feature type="domain" description="Proline dehydrogenase" evidence="2">
    <location>
        <begin position="31"/>
        <end position="269"/>
    </location>
</feature>
<accession>A0A1F8GEM3</accession>
<comment type="caution">
    <text evidence="3">The sequence shown here is derived from an EMBL/GenBank/DDBJ whole genome shotgun (WGS) entry which is preliminary data.</text>
</comment>
<dbReference type="Pfam" id="PF01619">
    <property type="entry name" value="Pro_dh"/>
    <property type="match status" value="1"/>
</dbReference>
<sequence>MGFKDLWWPIDVIGCHFLGKRFIGAQNVSGVLKTGECLKDQGFKMTYNLLGEHVKDEKTVDAAVDTTLALIDTMNPRNCGNVSCKPTLYGLAISKELFLKKMTPVIEQAFSRGIEVEFDAESYEYIPDTFEVFSSFASRPVFRNIVRQAVQAHLSEINRLMREYKLWNKNLRIVKGSGVYIEDPSIVLSDPSEVNENYLNIFRKNLKTGRVPFVATVRDRKLAEEIIKASERGRFPFEFQFLYGPLGKSLRKKLLERGYPVRIYVPFTDKWCEDVWKSYGLRRAQMIRRMLLSEFLTAKFFTA</sequence>
<dbReference type="STRING" id="1802694.A2918_00390"/>
<reference evidence="3 4" key="1">
    <citation type="journal article" date="2016" name="Nat. Commun.">
        <title>Thousands of microbial genomes shed light on interconnected biogeochemical processes in an aquifer system.</title>
        <authorList>
            <person name="Anantharaman K."/>
            <person name="Brown C.T."/>
            <person name="Hug L.A."/>
            <person name="Sharon I."/>
            <person name="Castelle C.J."/>
            <person name="Probst A.J."/>
            <person name="Thomas B.C."/>
            <person name="Singh A."/>
            <person name="Wilkins M.J."/>
            <person name="Karaoz U."/>
            <person name="Brodie E.L."/>
            <person name="Williams K.H."/>
            <person name="Hubbard S.S."/>
            <person name="Banfield J.F."/>
        </authorList>
    </citation>
    <scope>NUCLEOTIDE SEQUENCE [LARGE SCALE GENOMIC DNA]</scope>
</reference>
<dbReference type="InterPro" id="IPR029041">
    <property type="entry name" value="FAD-linked_oxidoreductase-like"/>
</dbReference>
<name>A0A1F8GEM3_9BACT</name>
<evidence type="ECO:0000313" key="4">
    <source>
        <dbReference type="Proteomes" id="UP000178227"/>
    </source>
</evidence>
<evidence type="ECO:0000313" key="3">
    <source>
        <dbReference type="EMBL" id="OGN23500.1"/>
    </source>
</evidence>
<dbReference type="EMBL" id="MGKI01000002">
    <property type="protein sequence ID" value="OGN23500.1"/>
    <property type="molecule type" value="Genomic_DNA"/>
</dbReference>
<dbReference type="AlphaFoldDB" id="A0A1F8GEM3"/>
<dbReference type="GO" id="GO:0004657">
    <property type="term" value="F:proline dehydrogenase activity"/>
    <property type="evidence" value="ECO:0007669"/>
    <property type="project" value="UniProtKB-ARBA"/>
</dbReference>
<dbReference type="Gene3D" id="3.20.20.220">
    <property type="match status" value="1"/>
</dbReference>
<dbReference type="InterPro" id="IPR002872">
    <property type="entry name" value="Proline_DH_dom"/>
</dbReference>
<evidence type="ECO:0000259" key="2">
    <source>
        <dbReference type="Pfam" id="PF01619"/>
    </source>
</evidence>
<organism evidence="3 4">
    <name type="scientific">Candidatus Yanofskybacteria bacterium RIFCSPLOWO2_01_FULL_42_49</name>
    <dbReference type="NCBI Taxonomy" id="1802694"/>
    <lineage>
        <taxon>Bacteria</taxon>
        <taxon>Candidatus Yanofskyibacteriota</taxon>
    </lineage>
</organism>
<proteinExistence type="predicted"/>
<dbReference type="GO" id="GO:0006562">
    <property type="term" value="P:L-proline catabolic process"/>
    <property type="evidence" value="ECO:0007669"/>
    <property type="project" value="UniProtKB-ARBA"/>
</dbReference>
<keyword evidence="1" id="KW-0560">Oxidoreductase</keyword>
<evidence type="ECO:0000256" key="1">
    <source>
        <dbReference type="ARBA" id="ARBA00023002"/>
    </source>
</evidence>
<gene>
    <name evidence="3" type="ORF">A2918_00390</name>
</gene>
<dbReference type="Proteomes" id="UP000178227">
    <property type="component" value="Unassembled WGS sequence"/>
</dbReference>
<dbReference type="SUPFAM" id="SSF51730">
    <property type="entry name" value="FAD-linked oxidoreductase"/>
    <property type="match status" value="1"/>
</dbReference>
<protein>
    <recommendedName>
        <fullName evidence="2">Proline dehydrogenase domain-containing protein</fullName>
    </recommendedName>
</protein>